<dbReference type="PANTHER" id="PTHR42904:SF1">
    <property type="entry name" value="NUCLEOSIDE DIPHOSPHATE-LINKED MOIETY X MOTIF 17"/>
    <property type="match status" value="1"/>
</dbReference>
<dbReference type="Gene3D" id="3.90.79.10">
    <property type="entry name" value="Nucleoside Triphosphate Pyrophosphohydrolase"/>
    <property type="match status" value="1"/>
</dbReference>
<dbReference type="OrthoDB" id="447842at2759"/>
<evidence type="ECO:0000256" key="3">
    <source>
        <dbReference type="ARBA" id="ARBA00005582"/>
    </source>
</evidence>
<dbReference type="InterPro" id="IPR050241">
    <property type="entry name" value="NAD-cap_RNA_hydrolase_NudC"/>
</dbReference>
<dbReference type="GO" id="GO:0019677">
    <property type="term" value="P:NAD+ catabolic process"/>
    <property type="evidence" value="ECO:0007669"/>
    <property type="project" value="TreeGrafter"/>
</dbReference>
<accession>A0A8J1TWW4</accession>
<keyword evidence="6" id="KW-0460">Magnesium</keyword>
<dbReference type="PRINTS" id="PR00502">
    <property type="entry name" value="NUDIXFAMILY"/>
</dbReference>
<keyword evidence="14" id="KW-1185">Reference proteome</keyword>
<sequence>MASSKIQKVLVHFNKNGITSPALFTQCILDCYNSDVPTMDIGFQLTDNKVILSSPSPSNRVKMKHPTFCPIHNLTPEGASSLPNETLDRGIDVGAVVLLHTCDDKILLTRRASHLRTFPGVWVMPGGHIELNETITDAGLREFHEETGINLDQNTLIDKKMETLALWESVYPTKLTIGPPKRHHVVIYMLARLAPPFTSEELDKRLKLDPGEVGAAAWVGRDLVQAIVAADEENTYTQAKDIPQDFRAIVIRDGVPHEEMLKTSVLTAVRADTGPDIERVSTGTKFALEQWLQSPWSAL</sequence>
<evidence type="ECO:0000256" key="1">
    <source>
        <dbReference type="ARBA" id="ARBA00001936"/>
    </source>
</evidence>
<comment type="similarity">
    <text evidence="3">Belongs to the Nudix hydrolase family.</text>
</comment>
<comment type="cofactor">
    <cofactor evidence="1">
        <name>Mn(2+)</name>
        <dbReference type="ChEBI" id="CHEBI:29035"/>
    </cofactor>
</comment>
<dbReference type="EMBL" id="CAIIXF020000010">
    <property type="protein sequence ID" value="CAH1796175.1"/>
    <property type="molecule type" value="Genomic_DNA"/>
</dbReference>
<evidence type="ECO:0000256" key="2">
    <source>
        <dbReference type="ARBA" id="ARBA00001946"/>
    </source>
</evidence>
<dbReference type="PROSITE" id="PS51462">
    <property type="entry name" value="NUDIX"/>
    <property type="match status" value="1"/>
</dbReference>
<evidence type="ECO:0000256" key="11">
    <source>
        <dbReference type="ARBA" id="ARBA00093621"/>
    </source>
</evidence>
<dbReference type="GO" id="GO:0006742">
    <property type="term" value="P:NADP+ catabolic process"/>
    <property type="evidence" value="ECO:0007669"/>
    <property type="project" value="TreeGrafter"/>
</dbReference>
<organism evidence="13 14">
    <name type="scientific">Owenia fusiformis</name>
    <name type="common">Polychaete worm</name>
    <dbReference type="NCBI Taxonomy" id="6347"/>
    <lineage>
        <taxon>Eukaryota</taxon>
        <taxon>Metazoa</taxon>
        <taxon>Spiralia</taxon>
        <taxon>Lophotrochozoa</taxon>
        <taxon>Annelida</taxon>
        <taxon>Polychaeta</taxon>
        <taxon>Sedentaria</taxon>
        <taxon>Canalipalpata</taxon>
        <taxon>Sabellida</taxon>
        <taxon>Oweniida</taxon>
        <taxon>Oweniidae</taxon>
        <taxon>Owenia</taxon>
    </lineage>
</organism>
<dbReference type="Proteomes" id="UP000749559">
    <property type="component" value="Unassembled WGS sequence"/>
</dbReference>
<dbReference type="PANTHER" id="PTHR42904">
    <property type="entry name" value="NUDIX HYDROLASE, NUDC SUBFAMILY"/>
    <property type="match status" value="1"/>
</dbReference>
<evidence type="ECO:0000256" key="4">
    <source>
        <dbReference type="ARBA" id="ARBA00022723"/>
    </source>
</evidence>
<reference evidence="13" key="1">
    <citation type="submission" date="2022-03" db="EMBL/GenBank/DDBJ databases">
        <authorList>
            <person name="Martin C."/>
        </authorList>
    </citation>
    <scope>NUCLEOTIDE SEQUENCE</scope>
</reference>
<evidence type="ECO:0000256" key="5">
    <source>
        <dbReference type="ARBA" id="ARBA00022801"/>
    </source>
</evidence>
<comment type="catalytic activity">
    <reaction evidence="9">
        <text>a 5'-end (N(7)-methyl 5'-triphosphoguanosine)-ribonucleoside in mRNA + H2O = N(7)-methyl-GDP + a 5'-end phospho-ribonucleoside in mRNA + 2 H(+)</text>
        <dbReference type="Rhea" id="RHEA:67484"/>
        <dbReference type="Rhea" id="RHEA-COMP:15692"/>
        <dbReference type="Rhea" id="RHEA-COMP:17167"/>
        <dbReference type="ChEBI" id="CHEBI:15377"/>
        <dbReference type="ChEBI" id="CHEBI:15378"/>
        <dbReference type="ChEBI" id="CHEBI:63714"/>
        <dbReference type="ChEBI" id="CHEBI:138282"/>
        <dbReference type="ChEBI" id="CHEBI:156461"/>
        <dbReference type="EC" id="3.6.1.62"/>
    </reaction>
</comment>
<proteinExistence type="inferred from homology"/>
<dbReference type="EC" id="3.6.1.62" evidence="8"/>
<evidence type="ECO:0000256" key="12">
    <source>
        <dbReference type="ARBA" id="ARBA00093663"/>
    </source>
</evidence>
<evidence type="ECO:0000256" key="10">
    <source>
        <dbReference type="ARBA" id="ARBA00093415"/>
    </source>
</evidence>
<evidence type="ECO:0000256" key="6">
    <source>
        <dbReference type="ARBA" id="ARBA00022842"/>
    </source>
</evidence>
<dbReference type="GO" id="GO:0140933">
    <property type="term" value="F:5'-(N(7)-methylguanosine 5'-triphospho)-[mRNA] hydrolase activity"/>
    <property type="evidence" value="ECO:0007669"/>
    <property type="project" value="UniProtKB-EC"/>
</dbReference>
<evidence type="ECO:0000256" key="7">
    <source>
        <dbReference type="ARBA" id="ARBA00023211"/>
    </source>
</evidence>
<dbReference type="InterPro" id="IPR015797">
    <property type="entry name" value="NUDIX_hydrolase-like_dom_sf"/>
</dbReference>
<dbReference type="AlphaFoldDB" id="A0A8J1TWW4"/>
<dbReference type="InterPro" id="IPR033716">
    <property type="entry name" value="Nudt17_dom"/>
</dbReference>
<dbReference type="GO" id="GO:0035529">
    <property type="term" value="F:NADH pyrophosphatase activity"/>
    <property type="evidence" value="ECO:0007669"/>
    <property type="project" value="TreeGrafter"/>
</dbReference>
<dbReference type="InterPro" id="IPR000086">
    <property type="entry name" value="NUDIX_hydrolase_dom"/>
</dbReference>
<comment type="cofactor">
    <cofactor evidence="2">
        <name>Mg(2+)</name>
        <dbReference type="ChEBI" id="CHEBI:18420"/>
    </cofactor>
</comment>
<keyword evidence="4" id="KW-0479">Metal-binding</keyword>
<evidence type="ECO:0000256" key="9">
    <source>
        <dbReference type="ARBA" id="ARBA00093205"/>
    </source>
</evidence>
<keyword evidence="5" id="KW-0378">Hydrolase</keyword>
<evidence type="ECO:0000256" key="8">
    <source>
        <dbReference type="ARBA" id="ARBA00026102"/>
    </source>
</evidence>
<protein>
    <recommendedName>
        <fullName evidence="11">m7GpppN-mRNA hydrolase NUDT17</fullName>
        <ecNumber evidence="8">3.6.1.62</ecNumber>
    </recommendedName>
    <alternativeName>
        <fullName evidence="12">Nucleoside diphosphate-linked moiety X motif 17</fullName>
    </alternativeName>
</protein>
<dbReference type="Pfam" id="PF00293">
    <property type="entry name" value="NUDIX"/>
    <property type="match status" value="1"/>
</dbReference>
<name>A0A8J1TWW4_OWEFU</name>
<dbReference type="SUPFAM" id="SSF55811">
    <property type="entry name" value="Nudix"/>
    <property type="match status" value="1"/>
</dbReference>
<dbReference type="GO" id="GO:0005829">
    <property type="term" value="C:cytosol"/>
    <property type="evidence" value="ECO:0007669"/>
    <property type="project" value="TreeGrafter"/>
</dbReference>
<keyword evidence="7" id="KW-0464">Manganese</keyword>
<dbReference type="GO" id="GO:0005777">
    <property type="term" value="C:peroxisome"/>
    <property type="evidence" value="ECO:0007669"/>
    <property type="project" value="TreeGrafter"/>
</dbReference>
<gene>
    <name evidence="13" type="ORF">OFUS_LOCUS20616</name>
</gene>
<dbReference type="GO" id="GO:0046872">
    <property type="term" value="F:metal ion binding"/>
    <property type="evidence" value="ECO:0007669"/>
    <property type="project" value="UniProtKB-KW"/>
</dbReference>
<comment type="function">
    <text evidence="10">Acts as a decapping enzyme capable of hydrolyzing monomethylated capped RNAs (in vitro). Hydrolyzes monomethylated capped RNA after alpha and beta phosphates to form N(7)-methyl-GDP. Shows low activity towards unmethylated capped RNA.</text>
</comment>
<evidence type="ECO:0000313" key="14">
    <source>
        <dbReference type="Proteomes" id="UP000749559"/>
    </source>
</evidence>
<comment type="caution">
    <text evidence="13">The sequence shown here is derived from an EMBL/GenBank/DDBJ whole genome shotgun (WGS) entry which is preliminary data.</text>
</comment>
<evidence type="ECO:0000313" key="13">
    <source>
        <dbReference type="EMBL" id="CAH1796175.1"/>
    </source>
</evidence>
<dbReference type="CDD" id="cd04694">
    <property type="entry name" value="NUDIX_Nudt17"/>
    <property type="match status" value="1"/>
</dbReference>
<dbReference type="InterPro" id="IPR020476">
    <property type="entry name" value="Nudix_hydrolase"/>
</dbReference>